<evidence type="ECO:0000313" key="6">
    <source>
        <dbReference type="Proteomes" id="UP000663870"/>
    </source>
</evidence>
<dbReference type="Pfam" id="PF13424">
    <property type="entry name" value="TPR_12"/>
    <property type="match status" value="1"/>
</dbReference>
<dbReference type="PANTHER" id="PTHR45641:SF1">
    <property type="entry name" value="AAA+ ATPASE DOMAIN-CONTAINING PROTEIN"/>
    <property type="match status" value="1"/>
</dbReference>
<organism evidence="5 6">
    <name type="scientific">Rotaria sordida</name>
    <dbReference type="NCBI Taxonomy" id="392033"/>
    <lineage>
        <taxon>Eukaryota</taxon>
        <taxon>Metazoa</taxon>
        <taxon>Spiralia</taxon>
        <taxon>Gnathifera</taxon>
        <taxon>Rotifera</taxon>
        <taxon>Eurotatoria</taxon>
        <taxon>Bdelloidea</taxon>
        <taxon>Philodinida</taxon>
        <taxon>Philodinidae</taxon>
        <taxon>Rotaria</taxon>
    </lineage>
</organism>
<proteinExistence type="predicted"/>
<keyword evidence="1" id="KW-0677">Repeat</keyword>
<evidence type="ECO:0000256" key="3">
    <source>
        <dbReference type="PROSITE-ProRule" id="PRU00339"/>
    </source>
</evidence>
<accession>A0A816DC28</accession>
<dbReference type="PROSITE" id="PS50293">
    <property type="entry name" value="TPR_REGION"/>
    <property type="match status" value="1"/>
</dbReference>
<keyword evidence="2 3" id="KW-0802">TPR repeat</keyword>
<dbReference type="EMBL" id="CAJNOL010008303">
    <property type="protein sequence ID" value="CAF1635368.1"/>
    <property type="molecule type" value="Genomic_DNA"/>
</dbReference>
<sequence length="278" mass="32039">MGVAQGFIAGYNDTDEMKTVLFEIKAHPNLENTIFADVDKCGRIQGEQEVLFSIGAVFKIDNVQLDPHLRLWKIGMTATDDGSKNLQEYINSIKQEIDDISPSILFGALLFNEMGQIDKAEKYFNMLLKALPIDHPDVPNVYDQIANIFAEQGKLNMALENYTYAYEIRRLRFFSDDIHIANSLPNLGFIHKQKGEYDKAMDYYKKVLAIGEKNYPNDHANKAHTMICIGMVYNLNKEYNFALDYMMKAYEMYQRLFPISIHMLHPLCGTLMMYIKIN</sequence>
<dbReference type="Proteomes" id="UP000663854">
    <property type="component" value="Unassembled WGS sequence"/>
</dbReference>
<dbReference type="AlphaFoldDB" id="A0A816DC28"/>
<reference evidence="5" key="1">
    <citation type="submission" date="2021-02" db="EMBL/GenBank/DDBJ databases">
        <authorList>
            <person name="Nowell W R."/>
        </authorList>
    </citation>
    <scope>NUCLEOTIDE SEQUENCE</scope>
</reference>
<keyword evidence="6" id="KW-1185">Reference proteome</keyword>
<dbReference type="PANTHER" id="PTHR45641">
    <property type="entry name" value="TETRATRICOPEPTIDE REPEAT PROTEIN (AFU_ORTHOLOGUE AFUA_6G03870)"/>
    <property type="match status" value="1"/>
</dbReference>
<evidence type="ECO:0000256" key="1">
    <source>
        <dbReference type="ARBA" id="ARBA00022737"/>
    </source>
</evidence>
<evidence type="ECO:0000256" key="2">
    <source>
        <dbReference type="ARBA" id="ARBA00022803"/>
    </source>
</evidence>
<feature type="repeat" description="TPR" evidence="3">
    <location>
        <begin position="181"/>
        <end position="214"/>
    </location>
</feature>
<dbReference type="InterPro" id="IPR019734">
    <property type="entry name" value="TPR_rpt"/>
</dbReference>
<protein>
    <recommendedName>
        <fullName evidence="7">Tetratricopeptide repeat protein</fullName>
    </recommendedName>
</protein>
<evidence type="ECO:0000313" key="5">
    <source>
        <dbReference type="EMBL" id="CAF1635368.1"/>
    </source>
</evidence>
<name>A0A816DC28_9BILA</name>
<dbReference type="PROSITE" id="PS50005">
    <property type="entry name" value="TPR"/>
    <property type="match status" value="1"/>
</dbReference>
<dbReference type="EMBL" id="CAJNOH010006706">
    <property type="protein sequence ID" value="CAF1439328.1"/>
    <property type="molecule type" value="Genomic_DNA"/>
</dbReference>
<comment type="caution">
    <text evidence="5">The sequence shown here is derived from an EMBL/GenBank/DDBJ whole genome shotgun (WGS) entry which is preliminary data.</text>
</comment>
<dbReference type="Proteomes" id="UP000663870">
    <property type="component" value="Unassembled WGS sequence"/>
</dbReference>
<dbReference type="SUPFAM" id="SSF48452">
    <property type="entry name" value="TPR-like"/>
    <property type="match status" value="1"/>
</dbReference>
<dbReference type="Gene3D" id="1.25.40.10">
    <property type="entry name" value="Tetratricopeptide repeat domain"/>
    <property type="match status" value="1"/>
</dbReference>
<dbReference type="InterPro" id="IPR011990">
    <property type="entry name" value="TPR-like_helical_dom_sf"/>
</dbReference>
<evidence type="ECO:0000313" key="4">
    <source>
        <dbReference type="EMBL" id="CAF1439328.1"/>
    </source>
</evidence>
<evidence type="ECO:0008006" key="7">
    <source>
        <dbReference type="Google" id="ProtNLM"/>
    </source>
</evidence>
<dbReference type="SMART" id="SM00028">
    <property type="entry name" value="TPR"/>
    <property type="match status" value="4"/>
</dbReference>
<gene>
    <name evidence="5" type="ORF">JXQ802_LOCUS52419</name>
    <name evidence="4" type="ORF">PYM288_LOCUS36088</name>
</gene>